<dbReference type="Gene3D" id="3.40.50.150">
    <property type="entry name" value="Vaccinia Virus protein VP39"/>
    <property type="match status" value="1"/>
</dbReference>
<protein>
    <submittedName>
        <fullName evidence="2">FkbM family methyltransferase</fullName>
    </submittedName>
</protein>
<dbReference type="SUPFAM" id="SSF53335">
    <property type="entry name" value="S-adenosyl-L-methionine-dependent methyltransferases"/>
    <property type="match status" value="1"/>
</dbReference>
<evidence type="ECO:0000313" key="2">
    <source>
        <dbReference type="EMBL" id="MBO9205527.1"/>
    </source>
</evidence>
<accession>A0ABS3Z6W8</accession>
<proteinExistence type="predicted"/>
<dbReference type="NCBIfam" id="TIGR01444">
    <property type="entry name" value="fkbM_fam"/>
    <property type="match status" value="1"/>
</dbReference>
<dbReference type="Proteomes" id="UP000677244">
    <property type="component" value="Unassembled WGS sequence"/>
</dbReference>
<dbReference type="InterPro" id="IPR006342">
    <property type="entry name" value="FkbM_mtfrase"/>
</dbReference>
<name>A0ABS3Z6W8_9BACT</name>
<dbReference type="GO" id="GO:0032259">
    <property type="term" value="P:methylation"/>
    <property type="evidence" value="ECO:0007669"/>
    <property type="project" value="UniProtKB-KW"/>
</dbReference>
<dbReference type="InterPro" id="IPR052514">
    <property type="entry name" value="SAM-dependent_MTase"/>
</dbReference>
<gene>
    <name evidence="2" type="ORF">J7I42_34875</name>
</gene>
<keyword evidence="2" id="KW-0808">Transferase</keyword>
<evidence type="ECO:0000259" key="1">
    <source>
        <dbReference type="Pfam" id="PF05050"/>
    </source>
</evidence>
<organism evidence="2 3">
    <name type="scientific">Niastella soli</name>
    <dbReference type="NCBI Taxonomy" id="2821487"/>
    <lineage>
        <taxon>Bacteria</taxon>
        <taxon>Pseudomonadati</taxon>
        <taxon>Bacteroidota</taxon>
        <taxon>Chitinophagia</taxon>
        <taxon>Chitinophagales</taxon>
        <taxon>Chitinophagaceae</taxon>
        <taxon>Niastella</taxon>
    </lineage>
</organism>
<sequence length="321" mass="36556">MLFKYFILAIRINWLFGKIRFLPAMPLIGRWYNTYKRQKNIFRLLQLKSRLQEGIMGAMFGKYLSGIVFDTYNGRFVNNVQDVQINNVLGFAGAYNKSELEFITSLVTGDSQVYVVGAHIGTLLVPVSKVAKQVIAFEANPATFRYLMHNIHLNERHNVLAFNYAIYHKETELPFYNSTANSGGSKLKPAKDSYSYHYDNPEVIQVPAKSLDRFVEEHQLPLPNLLIMDIEGAEFFALQGAGRCLANASYLYIEFVPQHLSDVANVSVEEFTTTITSHFGGMKIVQQVISQQGKEYRGQEIASILLHLYNSHQSADLLFYK</sequence>
<dbReference type="Pfam" id="PF05050">
    <property type="entry name" value="Methyltransf_21"/>
    <property type="match status" value="1"/>
</dbReference>
<dbReference type="PANTHER" id="PTHR34203">
    <property type="entry name" value="METHYLTRANSFERASE, FKBM FAMILY PROTEIN"/>
    <property type="match status" value="1"/>
</dbReference>
<keyword evidence="2" id="KW-0489">Methyltransferase</keyword>
<comment type="caution">
    <text evidence="2">The sequence shown here is derived from an EMBL/GenBank/DDBJ whole genome shotgun (WGS) entry which is preliminary data.</text>
</comment>
<dbReference type="EMBL" id="JAGHKO010000024">
    <property type="protein sequence ID" value="MBO9205527.1"/>
    <property type="molecule type" value="Genomic_DNA"/>
</dbReference>
<dbReference type="GO" id="GO:0008168">
    <property type="term" value="F:methyltransferase activity"/>
    <property type="evidence" value="ECO:0007669"/>
    <property type="project" value="UniProtKB-KW"/>
</dbReference>
<feature type="domain" description="Methyltransferase FkbM" evidence="1">
    <location>
        <begin position="116"/>
        <end position="259"/>
    </location>
</feature>
<dbReference type="InterPro" id="IPR029063">
    <property type="entry name" value="SAM-dependent_MTases_sf"/>
</dbReference>
<reference evidence="2 3" key="1">
    <citation type="submission" date="2021-03" db="EMBL/GenBank/DDBJ databases">
        <title>Assistant Professor.</title>
        <authorList>
            <person name="Huq M.A."/>
        </authorList>
    </citation>
    <scope>NUCLEOTIDE SEQUENCE [LARGE SCALE GENOMIC DNA]</scope>
    <source>
        <strain evidence="2 3">MAH-29</strain>
    </source>
</reference>
<dbReference type="PANTHER" id="PTHR34203:SF15">
    <property type="entry name" value="SLL1173 PROTEIN"/>
    <property type="match status" value="1"/>
</dbReference>
<dbReference type="RefSeq" id="WP_209145173.1">
    <property type="nucleotide sequence ID" value="NZ_JAGHKO010000024.1"/>
</dbReference>
<keyword evidence="3" id="KW-1185">Reference proteome</keyword>
<evidence type="ECO:0000313" key="3">
    <source>
        <dbReference type="Proteomes" id="UP000677244"/>
    </source>
</evidence>